<protein>
    <submittedName>
        <fullName evidence="1">Uncharacterized protein</fullName>
    </submittedName>
</protein>
<keyword evidence="2" id="KW-1185">Reference proteome</keyword>
<reference evidence="1 2" key="1">
    <citation type="submission" date="2023-02" db="EMBL/GenBank/DDBJ databases">
        <title>LHISI_Scaffold_Assembly.</title>
        <authorList>
            <person name="Stuart O.P."/>
            <person name="Cleave R."/>
            <person name="Magrath M.J.L."/>
            <person name="Mikheyev A.S."/>
        </authorList>
    </citation>
    <scope>NUCLEOTIDE SEQUENCE [LARGE SCALE GENOMIC DNA]</scope>
    <source>
        <strain evidence="1">Daus_M_001</strain>
        <tissue evidence="1">Leg muscle</tissue>
    </source>
</reference>
<dbReference type="EMBL" id="JARBHB010000008">
    <property type="protein sequence ID" value="KAJ8878142.1"/>
    <property type="molecule type" value="Genomic_DNA"/>
</dbReference>
<gene>
    <name evidence="1" type="ORF">PR048_022609</name>
</gene>
<evidence type="ECO:0000313" key="2">
    <source>
        <dbReference type="Proteomes" id="UP001159363"/>
    </source>
</evidence>
<organism evidence="1 2">
    <name type="scientific">Dryococelus australis</name>
    <dbReference type="NCBI Taxonomy" id="614101"/>
    <lineage>
        <taxon>Eukaryota</taxon>
        <taxon>Metazoa</taxon>
        <taxon>Ecdysozoa</taxon>
        <taxon>Arthropoda</taxon>
        <taxon>Hexapoda</taxon>
        <taxon>Insecta</taxon>
        <taxon>Pterygota</taxon>
        <taxon>Neoptera</taxon>
        <taxon>Polyneoptera</taxon>
        <taxon>Phasmatodea</taxon>
        <taxon>Verophasmatodea</taxon>
        <taxon>Anareolatae</taxon>
        <taxon>Phasmatidae</taxon>
        <taxon>Eurycanthinae</taxon>
        <taxon>Dryococelus</taxon>
    </lineage>
</organism>
<proteinExistence type="predicted"/>
<sequence length="70" mass="8224">MGYKWTATYLGIPKGTLEQYTKYHTKSPEALGIISKFFNLYRTELEKMNHQSHSLYNGRRNWYNCCAAQA</sequence>
<name>A0ABQ9H1K6_9NEOP</name>
<comment type="caution">
    <text evidence="1">The sequence shown here is derived from an EMBL/GenBank/DDBJ whole genome shotgun (WGS) entry which is preliminary data.</text>
</comment>
<dbReference type="Proteomes" id="UP001159363">
    <property type="component" value="Chromosome 7"/>
</dbReference>
<evidence type="ECO:0000313" key="1">
    <source>
        <dbReference type="EMBL" id="KAJ8878142.1"/>
    </source>
</evidence>
<accession>A0ABQ9H1K6</accession>